<proteinExistence type="predicted"/>
<dbReference type="Proteomes" id="UP000317243">
    <property type="component" value="Unassembled WGS sequence"/>
</dbReference>
<dbReference type="EMBL" id="SIHI01000021">
    <property type="protein sequence ID" value="TWT47992.1"/>
    <property type="molecule type" value="Genomic_DNA"/>
</dbReference>
<evidence type="ECO:0000313" key="1">
    <source>
        <dbReference type="EMBL" id="TWT47992.1"/>
    </source>
</evidence>
<protein>
    <submittedName>
        <fullName evidence="1">Uncharacterized protein</fullName>
    </submittedName>
</protein>
<organism evidence="1 2">
    <name type="scientific">Thalassoglobus neptunius</name>
    <dbReference type="NCBI Taxonomy" id="1938619"/>
    <lineage>
        <taxon>Bacteria</taxon>
        <taxon>Pseudomonadati</taxon>
        <taxon>Planctomycetota</taxon>
        <taxon>Planctomycetia</taxon>
        <taxon>Planctomycetales</taxon>
        <taxon>Planctomycetaceae</taxon>
        <taxon>Thalassoglobus</taxon>
    </lineage>
</organism>
<gene>
    <name evidence="1" type="ORF">KOR42_40760</name>
</gene>
<sequence length="108" mass="12042">MPQCLSLSNRGRLISIVFVCLLLTQLVPALVAGEYALAFVDKKRVPHGSCDLNLQSMAEDWMFDATTSGIRLWNYPVFYKVRKVAKFRLPKEQEPVSLSVSPSRGLGA</sequence>
<keyword evidence="2" id="KW-1185">Reference proteome</keyword>
<dbReference type="AlphaFoldDB" id="A0A5C5WE39"/>
<evidence type="ECO:0000313" key="2">
    <source>
        <dbReference type="Proteomes" id="UP000317243"/>
    </source>
</evidence>
<reference evidence="1 2" key="1">
    <citation type="submission" date="2019-02" db="EMBL/GenBank/DDBJ databases">
        <title>Deep-cultivation of Planctomycetes and their phenomic and genomic characterization uncovers novel biology.</title>
        <authorList>
            <person name="Wiegand S."/>
            <person name="Jogler M."/>
            <person name="Boedeker C."/>
            <person name="Pinto D."/>
            <person name="Vollmers J."/>
            <person name="Rivas-Marin E."/>
            <person name="Kohn T."/>
            <person name="Peeters S.H."/>
            <person name="Heuer A."/>
            <person name="Rast P."/>
            <person name="Oberbeckmann S."/>
            <person name="Bunk B."/>
            <person name="Jeske O."/>
            <person name="Meyerdierks A."/>
            <person name="Storesund J.E."/>
            <person name="Kallscheuer N."/>
            <person name="Luecker S."/>
            <person name="Lage O.M."/>
            <person name="Pohl T."/>
            <person name="Merkel B.J."/>
            <person name="Hornburger P."/>
            <person name="Mueller R.-W."/>
            <person name="Bruemmer F."/>
            <person name="Labrenz M."/>
            <person name="Spormann A.M."/>
            <person name="Op Den Camp H."/>
            <person name="Overmann J."/>
            <person name="Amann R."/>
            <person name="Jetten M.S.M."/>
            <person name="Mascher T."/>
            <person name="Medema M.H."/>
            <person name="Devos D.P."/>
            <person name="Kaster A.-K."/>
            <person name="Ovreas L."/>
            <person name="Rohde M."/>
            <person name="Galperin M.Y."/>
            <person name="Jogler C."/>
        </authorList>
    </citation>
    <scope>NUCLEOTIDE SEQUENCE [LARGE SCALE GENOMIC DNA]</scope>
    <source>
        <strain evidence="1 2">KOR42</strain>
    </source>
</reference>
<comment type="caution">
    <text evidence="1">The sequence shown here is derived from an EMBL/GenBank/DDBJ whole genome shotgun (WGS) entry which is preliminary data.</text>
</comment>
<accession>A0A5C5WE39</accession>
<name>A0A5C5WE39_9PLAN</name>